<dbReference type="Proteomes" id="UP001626550">
    <property type="component" value="Unassembled WGS sequence"/>
</dbReference>
<feature type="region of interest" description="Disordered" evidence="1">
    <location>
        <begin position="1"/>
        <end position="52"/>
    </location>
</feature>
<feature type="compositionally biased region" description="Low complexity" evidence="1">
    <location>
        <begin position="31"/>
        <end position="42"/>
    </location>
</feature>
<protein>
    <submittedName>
        <fullName evidence="2">Uncharacterized protein</fullName>
    </submittedName>
</protein>
<proteinExistence type="predicted"/>
<accession>A0ABD2QP79</accession>
<evidence type="ECO:0000256" key="1">
    <source>
        <dbReference type="SAM" id="MobiDB-lite"/>
    </source>
</evidence>
<reference evidence="2 3" key="1">
    <citation type="submission" date="2024-11" db="EMBL/GenBank/DDBJ databases">
        <title>Adaptive evolution of stress response genes in parasites aligns with host niche diversity.</title>
        <authorList>
            <person name="Hahn C."/>
            <person name="Resl P."/>
        </authorList>
    </citation>
    <scope>NUCLEOTIDE SEQUENCE [LARGE SCALE GENOMIC DNA]</scope>
    <source>
        <strain evidence="2">EGGRZ-B1_66</strain>
        <tissue evidence="2">Body</tissue>
    </source>
</reference>
<dbReference type="EMBL" id="JBJKFK010000062">
    <property type="protein sequence ID" value="KAL3320301.1"/>
    <property type="molecule type" value="Genomic_DNA"/>
</dbReference>
<evidence type="ECO:0000313" key="2">
    <source>
        <dbReference type="EMBL" id="KAL3320301.1"/>
    </source>
</evidence>
<sequence length="150" mass="15874">MQSPNGDASSPEPASKLGITGSTLVPSPWVSPGCTPTSSPSPIRRKVFSPQQSAPISHLPVLADQKNVDKKPDVEAPIEIKLIPMVSPPLEPVPDGLLCAAALEQNGVYPIEATALETPYPGFYPLSDAVSQGLVPLDDHFTISFLLHFP</sequence>
<organism evidence="2 3">
    <name type="scientific">Cichlidogyrus casuarinus</name>
    <dbReference type="NCBI Taxonomy" id="1844966"/>
    <lineage>
        <taxon>Eukaryota</taxon>
        <taxon>Metazoa</taxon>
        <taxon>Spiralia</taxon>
        <taxon>Lophotrochozoa</taxon>
        <taxon>Platyhelminthes</taxon>
        <taxon>Monogenea</taxon>
        <taxon>Monopisthocotylea</taxon>
        <taxon>Dactylogyridea</taxon>
        <taxon>Ancyrocephalidae</taxon>
        <taxon>Cichlidogyrus</taxon>
    </lineage>
</organism>
<dbReference type="AlphaFoldDB" id="A0ABD2QP79"/>
<evidence type="ECO:0000313" key="3">
    <source>
        <dbReference type="Proteomes" id="UP001626550"/>
    </source>
</evidence>
<keyword evidence="3" id="KW-1185">Reference proteome</keyword>
<comment type="caution">
    <text evidence="2">The sequence shown here is derived from an EMBL/GenBank/DDBJ whole genome shotgun (WGS) entry which is preliminary data.</text>
</comment>
<gene>
    <name evidence="2" type="ORF">Ciccas_001016</name>
</gene>
<name>A0ABD2QP79_9PLAT</name>